<dbReference type="AlphaFoldDB" id="W4IES8"/>
<reference evidence="5 6" key="2">
    <citation type="submission" date="2013-02" db="EMBL/GenBank/DDBJ databases">
        <title>The Genome Sequence of Plasmodium falciparum NF135/5.C10.</title>
        <authorList>
            <consortium name="The Broad Institute Genome Sequencing Platform"/>
            <consortium name="The Broad Institute Genome Sequencing Center for Infectious Disease"/>
            <person name="Neafsey D."/>
            <person name="Cheeseman I."/>
            <person name="Volkman S."/>
            <person name="Adams J."/>
            <person name="Walker B."/>
            <person name="Young S.K."/>
            <person name="Zeng Q."/>
            <person name="Gargeya S."/>
            <person name="Fitzgerald M."/>
            <person name="Haas B."/>
            <person name="Abouelleil A."/>
            <person name="Alvarado L."/>
            <person name="Arachchi H.M."/>
            <person name="Berlin A.M."/>
            <person name="Chapman S.B."/>
            <person name="Dewar J."/>
            <person name="Goldberg J."/>
            <person name="Griggs A."/>
            <person name="Gujja S."/>
            <person name="Hansen M."/>
            <person name="Howarth C."/>
            <person name="Imamovic A."/>
            <person name="Larimer J."/>
            <person name="McCowan C."/>
            <person name="Murphy C."/>
            <person name="Neiman D."/>
            <person name="Pearson M."/>
            <person name="Priest M."/>
            <person name="Roberts A."/>
            <person name="Saif S."/>
            <person name="Shea T."/>
            <person name="Sisk P."/>
            <person name="Sykes S."/>
            <person name="Wortman J."/>
            <person name="Nusbaum C."/>
            <person name="Birren B."/>
        </authorList>
    </citation>
    <scope>NUCLEOTIDE SEQUENCE [LARGE SCALE GENOMIC DNA]</scope>
    <source>
        <strain evidence="5 6">NF135/5.C10</strain>
    </source>
</reference>
<dbReference type="OrthoDB" id="392554at2759"/>
<dbReference type="Gene3D" id="4.10.830.10">
    <property type="entry name" value="30s Ribosomal Protein S14, Chain N"/>
    <property type="match status" value="1"/>
</dbReference>
<evidence type="ECO:0000256" key="1">
    <source>
        <dbReference type="ARBA" id="ARBA00009083"/>
    </source>
</evidence>
<evidence type="ECO:0000256" key="2">
    <source>
        <dbReference type="ARBA" id="ARBA00022980"/>
    </source>
</evidence>
<dbReference type="Pfam" id="PF00253">
    <property type="entry name" value="Ribosomal_S14"/>
    <property type="match status" value="1"/>
</dbReference>
<name>W4IES8_PLAFA</name>
<dbReference type="InterPro" id="IPR001209">
    <property type="entry name" value="Ribosomal_uS14"/>
</dbReference>
<keyword evidence="2" id="KW-0689">Ribosomal protein</keyword>
<dbReference type="EMBL" id="KI926053">
    <property type="protein sequence ID" value="ETW42156.1"/>
    <property type="molecule type" value="Genomic_DNA"/>
</dbReference>
<sequence length="284" mass="33498">MKSPTYHMKNSVQNITIYTSINKNDISKDINKINEKNTANINTSHIYQIKNDENNNNIYNNVEHIKSLCESYKNYDNDHLLYYKKHSHSKEDIHNYPIFNNAKTSQLENSNNDFLNIMNNNIKNNISEMESSKKKKKSNLLITNEIEDKLSNIQINHTNKINENNTIQYGQKTKGNKIGNHKTNIKEKLNDLIENIHLKNNKIENMNNMDDMNDMDNMNNMDDMDNTDNMNNRGNMNNRDNINNRDNMNNRRARGYYSFFGLCRHQARSLIQKMFFPGFVKASW</sequence>
<evidence type="ECO:0000256" key="3">
    <source>
        <dbReference type="ARBA" id="ARBA00023274"/>
    </source>
</evidence>
<dbReference type="Proteomes" id="UP000019114">
    <property type="component" value="Unassembled WGS sequence"/>
</dbReference>
<evidence type="ECO:0000313" key="6">
    <source>
        <dbReference type="Proteomes" id="UP000019114"/>
    </source>
</evidence>
<keyword evidence="4" id="KW-0175">Coiled coil</keyword>
<organism evidence="5 6">
    <name type="scientific">Plasmodium falciparum NF135/5.C10</name>
    <dbReference type="NCBI Taxonomy" id="1036726"/>
    <lineage>
        <taxon>Eukaryota</taxon>
        <taxon>Sar</taxon>
        <taxon>Alveolata</taxon>
        <taxon>Apicomplexa</taxon>
        <taxon>Aconoidasida</taxon>
        <taxon>Haemosporida</taxon>
        <taxon>Plasmodiidae</taxon>
        <taxon>Plasmodium</taxon>
        <taxon>Plasmodium (Laverania)</taxon>
    </lineage>
</organism>
<protein>
    <submittedName>
        <fullName evidence="5">Uncharacterized protein</fullName>
    </submittedName>
</protein>
<comment type="similarity">
    <text evidence="1">Belongs to the universal ribosomal protein uS14 family.</text>
</comment>
<dbReference type="InterPro" id="IPR043140">
    <property type="entry name" value="Ribosomal_uS14_sf"/>
</dbReference>
<keyword evidence="3" id="KW-0687">Ribonucleoprotein</keyword>
<accession>W4IES8</accession>
<dbReference type="GO" id="GO:0003735">
    <property type="term" value="F:structural constituent of ribosome"/>
    <property type="evidence" value="ECO:0007669"/>
    <property type="project" value="InterPro"/>
</dbReference>
<evidence type="ECO:0000256" key="4">
    <source>
        <dbReference type="SAM" id="Coils"/>
    </source>
</evidence>
<gene>
    <name evidence="5" type="ORF">PFNF135_03654</name>
</gene>
<reference evidence="5 6" key="1">
    <citation type="submission" date="2013-02" db="EMBL/GenBank/DDBJ databases">
        <title>The Genome Annotation of Plasmodium falciparum NF135/5.C10.</title>
        <authorList>
            <consortium name="The Broad Institute Genome Sequencing Platform"/>
            <consortium name="The Broad Institute Genome Sequencing Center for Infectious Disease"/>
            <person name="Neafsey D."/>
            <person name="Hoffman S."/>
            <person name="Volkman S."/>
            <person name="Rosenthal P."/>
            <person name="Walker B."/>
            <person name="Young S.K."/>
            <person name="Zeng Q."/>
            <person name="Gargeya S."/>
            <person name="Fitzgerald M."/>
            <person name="Haas B."/>
            <person name="Abouelleil A."/>
            <person name="Allen A.W."/>
            <person name="Alvarado L."/>
            <person name="Arachchi H.M."/>
            <person name="Berlin A.M."/>
            <person name="Chapman S.B."/>
            <person name="Gainer-Dewar J."/>
            <person name="Goldberg J."/>
            <person name="Griggs A."/>
            <person name="Gujja S."/>
            <person name="Hansen M."/>
            <person name="Howarth C."/>
            <person name="Imamovic A."/>
            <person name="Ireland A."/>
            <person name="Larimer J."/>
            <person name="McCowan C."/>
            <person name="Murphy C."/>
            <person name="Pearson M."/>
            <person name="Poon T.W."/>
            <person name="Priest M."/>
            <person name="Roberts A."/>
            <person name="Saif S."/>
            <person name="Shea T."/>
            <person name="Sisk P."/>
            <person name="Sykes S."/>
            <person name="Wortman J."/>
            <person name="Nusbaum C."/>
            <person name="Birren B."/>
        </authorList>
    </citation>
    <scope>NUCLEOTIDE SEQUENCE [LARGE SCALE GENOMIC DNA]</scope>
    <source>
        <strain evidence="5 6">NF135/5.C10</strain>
    </source>
</reference>
<dbReference type="GO" id="GO:1990904">
    <property type="term" value="C:ribonucleoprotein complex"/>
    <property type="evidence" value="ECO:0007669"/>
    <property type="project" value="UniProtKB-KW"/>
</dbReference>
<evidence type="ECO:0000313" key="5">
    <source>
        <dbReference type="EMBL" id="ETW42156.1"/>
    </source>
</evidence>
<feature type="coiled-coil region" evidence="4">
    <location>
        <begin position="182"/>
        <end position="209"/>
    </location>
</feature>
<proteinExistence type="inferred from homology"/>
<dbReference type="GO" id="GO:0006412">
    <property type="term" value="P:translation"/>
    <property type="evidence" value="ECO:0007669"/>
    <property type="project" value="InterPro"/>
</dbReference>
<dbReference type="SUPFAM" id="SSF57716">
    <property type="entry name" value="Glucocorticoid receptor-like (DNA-binding domain)"/>
    <property type="match status" value="1"/>
</dbReference>
<dbReference type="GO" id="GO:0005840">
    <property type="term" value="C:ribosome"/>
    <property type="evidence" value="ECO:0007669"/>
    <property type="project" value="UniProtKB-KW"/>
</dbReference>